<accession>A0A2M8WK21</accession>
<reference evidence="2 3" key="1">
    <citation type="submission" date="2017-11" db="EMBL/GenBank/DDBJ databases">
        <title>Genomic Encyclopedia of Archaeal and Bacterial Type Strains, Phase II (KMG-II): From Individual Species to Whole Genera.</title>
        <authorList>
            <person name="Goeker M."/>
        </authorList>
    </citation>
    <scope>NUCLEOTIDE SEQUENCE [LARGE SCALE GENOMIC DNA]</scope>
    <source>
        <strain evidence="2 3">DSM 29128</strain>
    </source>
</reference>
<keyword evidence="3" id="KW-1185">Reference proteome</keyword>
<dbReference type="AlphaFoldDB" id="A0A2M8WK21"/>
<evidence type="ECO:0000313" key="3">
    <source>
        <dbReference type="Proteomes" id="UP000228531"/>
    </source>
</evidence>
<evidence type="ECO:0000256" key="1">
    <source>
        <dbReference type="SAM" id="SignalP"/>
    </source>
</evidence>
<name>A0A2M8WK21_9RHOB</name>
<sequence length="150" mass="16419">MCKYLAVIVCILFCPVAGFSQSPEVPDETFPDIAAVFADPQSPTGATIIYNPIICASIGEACVFFRYHEHGHVYLGHHRNPSTPPVIRERDADNYAAANAPPSAVLTAWHLFMNGGSSSNWHTYGTPIDRARRLCSFAWQAGNWIGPLPC</sequence>
<dbReference type="EMBL" id="PGTY01000001">
    <property type="protein sequence ID" value="PJI91282.1"/>
    <property type="molecule type" value="Genomic_DNA"/>
</dbReference>
<protein>
    <submittedName>
        <fullName evidence="2">Uncharacterized protein</fullName>
    </submittedName>
</protein>
<dbReference type="Proteomes" id="UP000228531">
    <property type="component" value="Unassembled WGS sequence"/>
</dbReference>
<feature type="chain" id="PRO_5014961250" evidence="1">
    <location>
        <begin position="21"/>
        <end position="150"/>
    </location>
</feature>
<organism evidence="2 3">
    <name type="scientific">Yoonia maricola</name>
    <dbReference type="NCBI Taxonomy" id="420999"/>
    <lineage>
        <taxon>Bacteria</taxon>
        <taxon>Pseudomonadati</taxon>
        <taxon>Pseudomonadota</taxon>
        <taxon>Alphaproteobacteria</taxon>
        <taxon>Rhodobacterales</taxon>
        <taxon>Paracoccaceae</taxon>
        <taxon>Yoonia</taxon>
    </lineage>
</organism>
<comment type="caution">
    <text evidence="2">The sequence shown here is derived from an EMBL/GenBank/DDBJ whole genome shotgun (WGS) entry which is preliminary data.</text>
</comment>
<evidence type="ECO:0000313" key="2">
    <source>
        <dbReference type="EMBL" id="PJI91282.1"/>
    </source>
</evidence>
<gene>
    <name evidence="2" type="ORF">BC777_0106</name>
</gene>
<feature type="signal peptide" evidence="1">
    <location>
        <begin position="1"/>
        <end position="20"/>
    </location>
</feature>
<proteinExistence type="predicted"/>
<keyword evidence="1" id="KW-0732">Signal</keyword>